<evidence type="ECO:0000313" key="1">
    <source>
        <dbReference type="EMBL" id="MST57711.1"/>
    </source>
</evidence>
<sequence length="101" mass="11263">MARTANVFARVEPELKEQAESVLDQLGIPMSNAVGMFLRQVVLQKGIPFEMKLPRTAPLAYGSLTKEKFDKEIEKGMSDVKAGRVYSADAIEVEMKRDFGI</sequence>
<dbReference type="InterPro" id="IPR013321">
    <property type="entry name" value="Arc_rbn_hlx_hlx"/>
</dbReference>
<dbReference type="Pfam" id="PF04221">
    <property type="entry name" value="RelB"/>
    <property type="match status" value="1"/>
</dbReference>
<protein>
    <submittedName>
        <fullName evidence="1">Type II toxin-antitoxin system RelB/DinJ family antitoxin</fullName>
    </submittedName>
</protein>
<name>A0A6L5YHH8_9FIRM</name>
<gene>
    <name evidence="1" type="ORF">FYJ59_05565</name>
</gene>
<proteinExistence type="predicted"/>
<dbReference type="InterPro" id="IPR007337">
    <property type="entry name" value="RelB/DinJ"/>
</dbReference>
<reference evidence="1 2" key="1">
    <citation type="submission" date="2019-08" db="EMBL/GenBank/DDBJ databases">
        <title>In-depth cultivation of the pig gut microbiome towards novel bacterial diversity and tailored functional studies.</title>
        <authorList>
            <person name="Wylensek D."/>
            <person name="Hitch T.C.A."/>
            <person name="Clavel T."/>
        </authorList>
    </citation>
    <scope>NUCLEOTIDE SEQUENCE [LARGE SCALE GENOMIC DNA]</scope>
    <source>
        <strain evidence="1 2">WCA3-601-WT-6H</strain>
    </source>
</reference>
<keyword evidence="2" id="KW-1185">Reference proteome</keyword>
<dbReference type="EMBL" id="VUMU01000004">
    <property type="protein sequence ID" value="MST57711.1"/>
    <property type="molecule type" value="Genomic_DNA"/>
</dbReference>
<accession>A0A6L5YHH8</accession>
<comment type="caution">
    <text evidence="1">The sequence shown here is derived from an EMBL/GenBank/DDBJ whole genome shotgun (WGS) entry which is preliminary data.</text>
</comment>
<dbReference type="GO" id="GO:0006355">
    <property type="term" value="P:regulation of DNA-templated transcription"/>
    <property type="evidence" value="ECO:0007669"/>
    <property type="project" value="InterPro"/>
</dbReference>
<dbReference type="AlphaFoldDB" id="A0A6L5YHH8"/>
<dbReference type="RefSeq" id="WP_154495834.1">
    <property type="nucleotide sequence ID" value="NZ_VUMU01000004.1"/>
</dbReference>
<dbReference type="NCBIfam" id="TIGR02384">
    <property type="entry name" value="RelB_DinJ"/>
    <property type="match status" value="1"/>
</dbReference>
<dbReference type="Proteomes" id="UP000476055">
    <property type="component" value="Unassembled WGS sequence"/>
</dbReference>
<evidence type="ECO:0000313" key="2">
    <source>
        <dbReference type="Proteomes" id="UP000476055"/>
    </source>
</evidence>
<dbReference type="Gene3D" id="1.10.1220.10">
    <property type="entry name" value="Met repressor-like"/>
    <property type="match status" value="1"/>
</dbReference>
<organism evidence="1 2">
    <name type="scientific">Waltera intestinalis</name>
    <dbReference type="NCBI Taxonomy" id="2606635"/>
    <lineage>
        <taxon>Bacteria</taxon>
        <taxon>Bacillati</taxon>
        <taxon>Bacillota</taxon>
        <taxon>Clostridia</taxon>
        <taxon>Lachnospirales</taxon>
        <taxon>Lachnospiraceae</taxon>
        <taxon>Waltera</taxon>
    </lineage>
</organism>